<accession>A0A7I8WYK2</accession>
<dbReference type="Proteomes" id="UP000582659">
    <property type="component" value="Unassembled WGS sequence"/>
</dbReference>
<dbReference type="Proteomes" id="UP000659654">
    <property type="component" value="Unassembled WGS sequence"/>
</dbReference>
<dbReference type="AlphaFoldDB" id="A0A7I8WYK2"/>
<feature type="signal peptide" evidence="1">
    <location>
        <begin position="1"/>
        <end position="18"/>
    </location>
</feature>
<evidence type="ECO:0000313" key="2">
    <source>
        <dbReference type="EMBL" id="CAD5217704.1"/>
    </source>
</evidence>
<proteinExistence type="predicted"/>
<dbReference type="EMBL" id="CAJFDI010000002">
    <property type="protein sequence ID" value="CAD5217704.1"/>
    <property type="molecule type" value="Genomic_DNA"/>
</dbReference>
<organism evidence="2 3">
    <name type="scientific">Bursaphelenchus xylophilus</name>
    <name type="common">Pinewood nematode worm</name>
    <name type="synonym">Aphelenchoides xylophilus</name>
    <dbReference type="NCBI Taxonomy" id="6326"/>
    <lineage>
        <taxon>Eukaryota</taxon>
        <taxon>Metazoa</taxon>
        <taxon>Ecdysozoa</taxon>
        <taxon>Nematoda</taxon>
        <taxon>Chromadorea</taxon>
        <taxon>Rhabditida</taxon>
        <taxon>Tylenchina</taxon>
        <taxon>Tylenchomorpha</taxon>
        <taxon>Aphelenchoidea</taxon>
        <taxon>Aphelenchoididae</taxon>
        <taxon>Bursaphelenchus</taxon>
    </lineage>
</organism>
<feature type="chain" id="PRO_5035384897" evidence="1">
    <location>
        <begin position="19"/>
        <end position="416"/>
    </location>
</feature>
<evidence type="ECO:0000313" key="3">
    <source>
        <dbReference type="Proteomes" id="UP000659654"/>
    </source>
</evidence>
<dbReference type="EMBL" id="CAJFCV020000002">
    <property type="protein sequence ID" value="CAG9101566.1"/>
    <property type="molecule type" value="Genomic_DNA"/>
</dbReference>
<keyword evidence="3" id="KW-1185">Reference proteome</keyword>
<protein>
    <submittedName>
        <fullName evidence="2">(pine wood nematode) hypothetical protein</fullName>
    </submittedName>
</protein>
<name>A0A7I8WYK2_BURXY</name>
<reference evidence="2" key="1">
    <citation type="submission" date="2020-09" db="EMBL/GenBank/DDBJ databases">
        <authorList>
            <person name="Kikuchi T."/>
        </authorList>
    </citation>
    <scope>NUCLEOTIDE SEQUENCE</scope>
    <source>
        <strain evidence="2">Ka4C1</strain>
    </source>
</reference>
<gene>
    <name evidence="2" type="ORF">BXYJ_LOCUS5168</name>
</gene>
<evidence type="ECO:0000256" key="1">
    <source>
        <dbReference type="SAM" id="SignalP"/>
    </source>
</evidence>
<keyword evidence="1" id="KW-0732">Signal</keyword>
<comment type="caution">
    <text evidence="2">The sequence shown here is derived from an EMBL/GenBank/DDBJ whole genome shotgun (WGS) entry which is preliminary data.</text>
</comment>
<sequence>MMTFRTVVSLLLWQVSVSYNDDMKSFLKDTCEENMICHELDVDSFQDYAIEFVWITRQFANFEFVQSKNRKATEHTTLGDDWDTSWFPRVVCRHPIPGADNKMFVEFSSDRAEVIRFYEPGKHLAEDTHGHKVFRVMSDFIKREKVRDDDVKHSIIYNKWLFLNATHAVELNRYMNFDPEESYKFRLRHTTRWGRLDEDYWSYGVELVSAIPNEEIPNNFVDLITKKCFGDKNRYCAIDPRDGTIHYTPYPSVLRMGDFIMEQRWKPALNDFVPIYRFHHIHMPENEVFYFSDVASLVPKLMERGMPKDDIGGKEIRGVMPQPKAGDKIFELMLQRTTTTTSPPIESTAPTTSTLKPLPLDAYKPVKFPSISETEEELQPEFVQDGLKYQNFYQNAASDFVGDVGAILLAIFMITM</sequence>